<keyword evidence="2" id="KW-1185">Reference proteome</keyword>
<name>A0AAN9Q1Z9_CLITE</name>
<dbReference type="EMBL" id="JAYKXN010000001">
    <property type="protein sequence ID" value="KAK7318169.1"/>
    <property type="molecule type" value="Genomic_DNA"/>
</dbReference>
<accession>A0AAN9Q1Z9</accession>
<organism evidence="1 2">
    <name type="scientific">Clitoria ternatea</name>
    <name type="common">Butterfly pea</name>
    <dbReference type="NCBI Taxonomy" id="43366"/>
    <lineage>
        <taxon>Eukaryota</taxon>
        <taxon>Viridiplantae</taxon>
        <taxon>Streptophyta</taxon>
        <taxon>Embryophyta</taxon>
        <taxon>Tracheophyta</taxon>
        <taxon>Spermatophyta</taxon>
        <taxon>Magnoliopsida</taxon>
        <taxon>eudicotyledons</taxon>
        <taxon>Gunneridae</taxon>
        <taxon>Pentapetalae</taxon>
        <taxon>rosids</taxon>
        <taxon>fabids</taxon>
        <taxon>Fabales</taxon>
        <taxon>Fabaceae</taxon>
        <taxon>Papilionoideae</taxon>
        <taxon>50 kb inversion clade</taxon>
        <taxon>NPAAA clade</taxon>
        <taxon>indigoferoid/millettioid clade</taxon>
        <taxon>Phaseoleae</taxon>
        <taxon>Clitoria</taxon>
    </lineage>
</organism>
<dbReference type="AlphaFoldDB" id="A0AAN9Q1Z9"/>
<evidence type="ECO:0000313" key="2">
    <source>
        <dbReference type="Proteomes" id="UP001359559"/>
    </source>
</evidence>
<dbReference type="Proteomes" id="UP001359559">
    <property type="component" value="Unassembled WGS sequence"/>
</dbReference>
<comment type="caution">
    <text evidence="1">The sequence shown here is derived from an EMBL/GenBank/DDBJ whole genome shotgun (WGS) entry which is preliminary data.</text>
</comment>
<gene>
    <name evidence="1" type="ORF">RJT34_02868</name>
</gene>
<proteinExistence type="predicted"/>
<protein>
    <submittedName>
        <fullName evidence="1">Uncharacterized protein</fullName>
    </submittedName>
</protein>
<evidence type="ECO:0000313" key="1">
    <source>
        <dbReference type="EMBL" id="KAK7318169.1"/>
    </source>
</evidence>
<sequence length="86" mass="9876">MNVDSCTPSINIGAVEAFESEGTKYVKEQFEEAERYWFAFILYSIKKLTQKIKDSEKEVAEKIGLTLCRILRAAKLKYFANLFASI</sequence>
<reference evidence="1 2" key="1">
    <citation type="submission" date="2024-01" db="EMBL/GenBank/DDBJ databases">
        <title>The genomes of 5 underutilized Papilionoideae crops provide insights into root nodulation and disease resistance.</title>
        <authorList>
            <person name="Yuan L."/>
        </authorList>
    </citation>
    <scope>NUCLEOTIDE SEQUENCE [LARGE SCALE GENOMIC DNA]</scope>
    <source>
        <strain evidence="1">LY-2023</strain>
        <tissue evidence="1">Leaf</tissue>
    </source>
</reference>